<evidence type="ECO:0000256" key="1">
    <source>
        <dbReference type="SAM" id="Phobius"/>
    </source>
</evidence>
<gene>
    <name evidence="3" type="ORF">COY66_00375</name>
</gene>
<dbReference type="PANTHER" id="PTHR48090:SF7">
    <property type="entry name" value="RFBJ PROTEIN"/>
    <property type="match status" value="1"/>
</dbReference>
<keyword evidence="1" id="KW-0472">Membrane</keyword>
<sequence>MKLIVTIPAYNEEQNIADVIKEIPRSIEGISEVKVLVLDDGSRDQTVQKAKEAGADYIISHKRNKGLANTFQDAINAALEREADIIVNTDGDNHYDQSRIPDLVKPLLQRQADIAIGDREVRKLEHMPAANKYLNILGSYFVSKLFGLKETLDVSSGFRAYNKEAAMRISILSKHTYTHETIIQALDHNLIIESVAIKARKVTRKSRLISNIPSHLARSLMVIFRVFTVYKPLRVLSSVGAVIALPGILLVLRFLYFYFFTVDEGRGHIQSLIIAAILILLGFQVFILGLIASAVGWNRKMLEEIFYSFKKDRYKK</sequence>
<dbReference type="PANTHER" id="PTHR48090">
    <property type="entry name" value="UNDECAPRENYL-PHOSPHATE 4-DEOXY-4-FORMAMIDO-L-ARABINOSE TRANSFERASE-RELATED"/>
    <property type="match status" value="1"/>
</dbReference>
<comment type="caution">
    <text evidence="3">The sequence shown here is derived from an EMBL/GenBank/DDBJ whole genome shotgun (WGS) entry which is preliminary data.</text>
</comment>
<keyword evidence="1" id="KW-0812">Transmembrane</keyword>
<dbReference type="InterPro" id="IPR050256">
    <property type="entry name" value="Glycosyltransferase_2"/>
</dbReference>
<feature type="transmembrane region" description="Helical" evidence="1">
    <location>
        <begin position="239"/>
        <end position="260"/>
    </location>
</feature>
<name>A0A2M7RKR1_9BACT</name>
<accession>A0A2M7RKR1</accession>
<keyword evidence="1" id="KW-1133">Transmembrane helix</keyword>
<dbReference type="Gene3D" id="3.90.550.10">
    <property type="entry name" value="Spore Coat Polysaccharide Biosynthesis Protein SpsA, Chain A"/>
    <property type="match status" value="1"/>
</dbReference>
<organism evidence="3 4">
    <name type="scientific">Candidatus Kerfeldbacteria bacterium CG_4_10_14_0_8_um_filter_42_10</name>
    <dbReference type="NCBI Taxonomy" id="2014248"/>
    <lineage>
        <taxon>Bacteria</taxon>
        <taxon>Candidatus Kerfeldiibacteriota</taxon>
    </lineage>
</organism>
<dbReference type="GO" id="GO:0016740">
    <property type="term" value="F:transferase activity"/>
    <property type="evidence" value="ECO:0007669"/>
    <property type="project" value="UniProtKB-KW"/>
</dbReference>
<reference evidence="3 4" key="1">
    <citation type="submission" date="2017-09" db="EMBL/GenBank/DDBJ databases">
        <title>Depth-based differentiation of microbial function through sediment-hosted aquifers and enrichment of novel symbionts in the deep terrestrial subsurface.</title>
        <authorList>
            <person name="Probst A.J."/>
            <person name="Ladd B."/>
            <person name="Jarett J.K."/>
            <person name="Geller-Mcgrath D.E."/>
            <person name="Sieber C.M."/>
            <person name="Emerson J.B."/>
            <person name="Anantharaman K."/>
            <person name="Thomas B.C."/>
            <person name="Malmstrom R."/>
            <person name="Stieglmeier M."/>
            <person name="Klingl A."/>
            <person name="Woyke T."/>
            <person name="Ryan C.M."/>
            <person name="Banfield J.F."/>
        </authorList>
    </citation>
    <scope>NUCLEOTIDE SEQUENCE [LARGE SCALE GENOMIC DNA]</scope>
    <source>
        <strain evidence="3">CG_4_10_14_0_8_um_filter_42_10</strain>
    </source>
</reference>
<evidence type="ECO:0000259" key="2">
    <source>
        <dbReference type="Pfam" id="PF00535"/>
    </source>
</evidence>
<evidence type="ECO:0000313" key="3">
    <source>
        <dbReference type="EMBL" id="PIY97339.1"/>
    </source>
</evidence>
<dbReference type="AlphaFoldDB" id="A0A2M7RKR1"/>
<protein>
    <submittedName>
        <fullName evidence="3">Glycosyl transferase</fullName>
    </submittedName>
</protein>
<feature type="transmembrane region" description="Helical" evidence="1">
    <location>
        <begin position="272"/>
        <end position="297"/>
    </location>
</feature>
<dbReference type="InterPro" id="IPR001173">
    <property type="entry name" value="Glyco_trans_2-like"/>
</dbReference>
<dbReference type="SUPFAM" id="SSF53448">
    <property type="entry name" value="Nucleotide-diphospho-sugar transferases"/>
    <property type="match status" value="1"/>
</dbReference>
<dbReference type="Pfam" id="PF00535">
    <property type="entry name" value="Glycos_transf_2"/>
    <property type="match status" value="1"/>
</dbReference>
<dbReference type="Proteomes" id="UP000230779">
    <property type="component" value="Unassembled WGS sequence"/>
</dbReference>
<dbReference type="CDD" id="cd04179">
    <property type="entry name" value="DPM_DPG-synthase_like"/>
    <property type="match status" value="1"/>
</dbReference>
<dbReference type="InterPro" id="IPR029044">
    <property type="entry name" value="Nucleotide-diphossugar_trans"/>
</dbReference>
<dbReference type="EMBL" id="PFMD01000002">
    <property type="protein sequence ID" value="PIY97339.1"/>
    <property type="molecule type" value="Genomic_DNA"/>
</dbReference>
<proteinExistence type="predicted"/>
<keyword evidence="3" id="KW-0808">Transferase</keyword>
<evidence type="ECO:0000313" key="4">
    <source>
        <dbReference type="Proteomes" id="UP000230779"/>
    </source>
</evidence>
<feature type="domain" description="Glycosyltransferase 2-like" evidence="2">
    <location>
        <begin position="5"/>
        <end position="167"/>
    </location>
</feature>